<name>A0AAE0J3F7_9PEZI</name>
<reference evidence="1" key="1">
    <citation type="journal article" date="2023" name="Mol. Phylogenet. Evol.">
        <title>Genome-scale phylogeny and comparative genomics of the fungal order Sordariales.</title>
        <authorList>
            <person name="Hensen N."/>
            <person name="Bonometti L."/>
            <person name="Westerberg I."/>
            <person name="Brannstrom I.O."/>
            <person name="Guillou S."/>
            <person name="Cros-Aarteil S."/>
            <person name="Calhoun S."/>
            <person name="Haridas S."/>
            <person name="Kuo A."/>
            <person name="Mondo S."/>
            <person name="Pangilinan J."/>
            <person name="Riley R."/>
            <person name="LaButti K."/>
            <person name="Andreopoulos B."/>
            <person name="Lipzen A."/>
            <person name="Chen C."/>
            <person name="Yan M."/>
            <person name="Daum C."/>
            <person name="Ng V."/>
            <person name="Clum A."/>
            <person name="Steindorff A."/>
            <person name="Ohm R.A."/>
            <person name="Martin F."/>
            <person name="Silar P."/>
            <person name="Natvig D.O."/>
            <person name="Lalanne C."/>
            <person name="Gautier V."/>
            <person name="Ament-Velasquez S.L."/>
            <person name="Kruys A."/>
            <person name="Hutchinson M.I."/>
            <person name="Powell A.J."/>
            <person name="Barry K."/>
            <person name="Miller A.N."/>
            <person name="Grigoriev I.V."/>
            <person name="Debuchy R."/>
            <person name="Gladieux P."/>
            <person name="Hiltunen Thoren M."/>
            <person name="Johannesson H."/>
        </authorList>
    </citation>
    <scope>NUCLEOTIDE SEQUENCE</scope>
    <source>
        <strain evidence="1">SMH4131-1</strain>
    </source>
</reference>
<dbReference type="Proteomes" id="UP001286456">
    <property type="component" value="Unassembled WGS sequence"/>
</dbReference>
<proteinExistence type="predicted"/>
<reference evidence="1" key="2">
    <citation type="submission" date="2023-06" db="EMBL/GenBank/DDBJ databases">
        <authorList>
            <consortium name="Lawrence Berkeley National Laboratory"/>
            <person name="Haridas S."/>
            <person name="Hensen N."/>
            <person name="Bonometti L."/>
            <person name="Westerberg I."/>
            <person name="Brannstrom I.O."/>
            <person name="Guillou S."/>
            <person name="Cros-Aarteil S."/>
            <person name="Calhoun S."/>
            <person name="Kuo A."/>
            <person name="Mondo S."/>
            <person name="Pangilinan J."/>
            <person name="Riley R."/>
            <person name="Labutti K."/>
            <person name="Andreopoulos B."/>
            <person name="Lipzen A."/>
            <person name="Chen C."/>
            <person name="Yanf M."/>
            <person name="Daum C."/>
            <person name="Ng V."/>
            <person name="Clum A."/>
            <person name="Steindorff A."/>
            <person name="Ohm R."/>
            <person name="Martin F."/>
            <person name="Silar P."/>
            <person name="Natvig D."/>
            <person name="Lalanne C."/>
            <person name="Gautier V."/>
            <person name="Ament-Velasquez S.L."/>
            <person name="Kruys A."/>
            <person name="Hutchinson M.I."/>
            <person name="Powell A.J."/>
            <person name="Barry K."/>
            <person name="Miller A.N."/>
            <person name="Grigoriev I.V."/>
            <person name="Debuchy R."/>
            <person name="Gladieux P."/>
            <person name="Thoren M.H."/>
            <person name="Johannesson H."/>
        </authorList>
    </citation>
    <scope>NUCLEOTIDE SEQUENCE</scope>
    <source>
        <strain evidence="1">SMH4131-1</strain>
    </source>
</reference>
<comment type="caution">
    <text evidence="1">The sequence shown here is derived from an EMBL/GenBank/DDBJ whole genome shotgun (WGS) entry which is preliminary data.</text>
</comment>
<evidence type="ECO:0000313" key="1">
    <source>
        <dbReference type="EMBL" id="KAK3335817.1"/>
    </source>
</evidence>
<gene>
    <name evidence="1" type="ORF">B0T19DRAFT_19300</name>
</gene>
<dbReference type="AlphaFoldDB" id="A0AAE0J3F7"/>
<dbReference type="EMBL" id="JAUEPO010000001">
    <property type="protein sequence ID" value="KAK3335817.1"/>
    <property type="molecule type" value="Genomic_DNA"/>
</dbReference>
<sequence>MFIYAFLYAFFFFLPSAILNNDRRSVGMVDQEVEPSIRTLPGIYMLSIVGLNLIGIEAEILPWETTQSSFSLNERIRGQLYIQPFLLTTHVLKHSR</sequence>
<accession>A0AAE0J3F7</accession>
<organism evidence="1 2">
    <name type="scientific">Cercophora scortea</name>
    <dbReference type="NCBI Taxonomy" id="314031"/>
    <lineage>
        <taxon>Eukaryota</taxon>
        <taxon>Fungi</taxon>
        <taxon>Dikarya</taxon>
        <taxon>Ascomycota</taxon>
        <taxon>Pezizomycotina</taxon>
        <taxon>Sordariomycetes</taxon>
        <taxon>Sordariomycetidae</taxon>
        <taxon>Sordariales</taxon>
        <taxon>Lasiosphaeriaceae</taxon>
        <taxon>Cercophora</taxon>
    </lineage>
</organism>
<keyword evidence="2" id="KW-1185">Reference proteome</keyword>
<evidence type="ECO:0000313" key="2">
    <source>
        <dbReference type="Proteomes" id="UP001286456"/>
    </source>
</evidence>
<protein>
    <submittedName>
        <fullName evidence="1">Uncharacterized protein</fullName>
    </submittedName>
</protein>